<accession>D8Q8B8</accession>
<dbReference type="AlphaFoldDB" id="D8Q8B8"/>
<dbReference type="InParanoid" id="D8Q8B8"/>
<dbReference type="VEuPathDB" id="FungiDB:SCHCODRAFT_02543986"/>
<sequence length="248" mass="28032">MSKYCECSDPLLEAAGLPKCDVHPDMHFFPRRIPAIRHSVTVQHHDATLSDDPDPRTIHVGAADRWLGGRGMDQTPISPLSHALWRRKDVQPGEVLCCFEREQILLKNTQSGGSKSVFFTLYCTITPGEHDTRNHLFPSRFIFETYHCGLDWHAPKWASWPTSCYEFVDSALTVAVMIYGLMSKGGAMTVSGADERWEPLIWLCTQGTSYTTSFPTLVQLAHRVWREDDEAWESALRAQVTGVLLPTR</sequence>
<proteinExistence type="predicted"/>
<dbReference type="HOGENOM" id="CLU_1120668_0_0_1"/>
<name>D8Q8B8_SCHCM</name>
<dbReference type="EMBL" id="GL377307">
    <property type="protein sequence ID" value="EFI96162.1"/>
    <property type="molecule type" value="Genomic_DNA"/>
</dbReference>
<evidence type="ECO:0000313" key="1">
    <source>
        <dbReference type="EMBL" id="EFI96162.1"/>
    </source>
</evidence>
<dbReference type="OrthoDB" id="10641838at2759"/>
<keyword evidence="2" id="KW-1185">Reference proteome</keyword>
<feature type="non-terminal residue" evidence="1">
    <location>
        <position position="248"/>
    </location>
</feature>
<gene>
    <name evidence="1" type="ORF">SCHCODRAFT_110036</name>
</gene>
<reference evidence="1 2" key="1">
    <citation type="journal article" date="2010" name="Nat. Biotechnol.">
        <title>Genome sequence of the model mushroom Schizophyllum commune.</title>
        <authorList>
            <person name="Ohm R.A."/>
            <person name="de Jong J.F."/>
            <person name="Lugones L.G."/>
            <person name="Aerts A."/>
            <person name="Kothe E."/>
            <person name="Stajich J.E."/>
            <person name="de Vries R.P."/>
            <person name="Record E."/>
            <person name="Levasseur A."/>
            <person name="Baker S.E."/>
            <person name="Bartholomew K.A."/>
            <person name="Coutinho P.M."/>
            <person name="Erdmann S."/>
            <person name="Fowler T.J."/>
            <person name="Gathman A.C."/>
            <person name="Lombard V."/>
            <person name="Henrissat B."/>
            <person name="Knabe N."/>
            <person name="Kuees U."/>
            <person name="Lilly W.W."/>
            <person name="Lindquist E."/>
            <person name="Lucas S."/>
            <person name="Magnuson J.K."/>
            <person name="Piumi F."/>
            <person name="Raudaskoski M."/>
            <person name="Salamov A."/>
            <person name="Schmutz J."/>
            <person name="Schwarze F.W.M.R."/>
            <person name="vanKuyk P.A."/>
            <person name="Horton J.S."/>
            <person name="Grigoriev I.V."/>
            <person name="Woesten H.A.B."/>
        </authorList>
    </citation>
    <scope>NUCLEOTIDE SEQUENCE [LARGE SCALE GENOMIC DNA]</scope>
    <source>
        <strain evidence="2">H4-8 / FGSC 9210</strain>
    </source>
</reference>
<protein>
    <submittedName>
        <fullName evidence="1">Uncharacterized protein</fullName>
    </submittedName>
</protein>
<dbReference type="Proteomes" id="UP000007431">
    <property type="component" value="Unassembled WGS sequence"/>
</dbReference>
<evidence type="ECO:0000313" key="2">
    <source>
        <dbReference type="Proteomes" id="UP000007431"/>
    </source>
</evidence>
<organism evidence="2">
    <name type="scientific">Schizophyllum commune (strain H4-8 / FGSC 9210)</name>
    <name type="common">Split gill fungus</name>
    <dbReference type="NCBI Taxonomy" id="578458"/>
    <lineage>
        <taxon>Eukaryota</taxon>
        <taxon>Fungi</taxon>
        <taxon>Dikarya</taxon>
        <taxon>Basidiomycota</taxon>
        <taxon>Agaricomycotina</taxon>
        <taxon>Agaricomycetes</taxon>
        <taxon>Agaricomycetidae</taxon>
        <taxon>Agaricales</taxon>
        <taxon>Schizophyllaceae</taxon>
        <taxon>Schizophyllum</taxon>
    </lineage>
</organism>